<accession>A0A0U3G112</accession>
<dbReference type="InterPro" id="IPR035930">
    <property type="entry name" value="FomD-like_sf"/>
</dbReference>
<proteinExistence type="predicted"/>
<dbReference type="OrthoDB" id="84798at2157"/>
<dbReference type="PANTHER" id="PTHR39159:SF1">
    <property type="entry name" value="UPF0374 PROTEIN YGAC"/>
    <property type="match status" value="1"/>
</dbReference>
<keyword evidence="1" id="KW-0378">Hydrolase</keyword>
<evidence type="ECO:0000256" key="2">
    <source>
        <dbReference type="SAM" id="Coils"/>
    </source>
</evidence>
<evidence type="ECO:0000313" key="4">
    <source>
        <dbReference type="EMBL" id="ALU11996.1"/>
    </source>
</evidence>
<evidence type="ECO:0000313" key="5">
    <source>
        <dbReference type="Proteomes" id="UP000060778"/>
    </source>
</evidence>
<name>A0A0U3G112_9CREN</name>
<feature type="coiled-coil region" evidence="2">
    <location>
        <begin position="201"/>
        <end position="231"/>
    </location>
</feature>
<dbReference type="KEGG" id="iis:EYM_07035"/>
<dbReference type="SUPFAM" id="SSF159234">
    <property type="entry name" value="FomD-like"/>
    <property type="match status" value="1"/>
</dbReference>
<dbReference type="Pfam" id="PF04167">
    <property type="entry name" value="DUF402"/>
    <property type="match status" value="1"/>
</dbReference>
<dbReference type="GO" id="GO:0016787">
    <property type="term" value="F:hydrolase activity"/>
    <property type="evidence" value="ECO:0007669"/>
    <property type="project" value="UniProtKB-KW"/>
</dbReference>
<evidence type="ECO:0000259" key="3">
    <source>
        <dbReference type="Pfam" id="PF04167"/>
    </source>
</evidence>
<dbReference type="PANTHER" id="PTHR39159">
    <property type="match status" value="1"/>
</dbReference>
<keyword evidence="2" id="KW-0175">Coiled coil</keyword>
<reference evidence="4 5" key="1">
    <citation type="submission" date="2013-11" db="EMBL/GenBank/DDBJ databases">
        <title>Comparative genomics of Ignicoccus.</title>
        <authorList>
            <person name="Podar M."/>
        </authorList>
    </citation>
    <scope>NUCLEOTIDE SEQUENCE [LARGE SCALE GENOMIC DNA]</scope>
    <source>
        <strain evidence="4 5">DSM 13165</strain>
    </source>
</reference>
<organism evidence="4 5">
    <name type="scientific">Ignicoccus islandicus DSM 13165</name>
    <dbReference type="NCBI Taxonomy" id="940295"/>
    <lineage>
        <taxon>Archaea</taxon>
        <taxon>Thermoproteota</taxon>
        <taxon>Thermoprotei</taxon>
        <taxon>Desulfurococcales</taxon>
        <taxon>Desulfurococcaceae</taxon>
        <taxon>Ignicoccus</taxon>
    </lineage>
</organism>
<dbReference type="EMBL" id="CP006867">
    <property type="protein sequence ID" value="ALU11996.1"/>
    <property type="molecule type" value="Genomic_DNA"/>
</dbReference>
<dbReference type="AlphaFoldDB" id="A0A0U3G112"/>
<dbReference type="Gene3D" id="2.40.380.10">
    <property type="entry name" value="FomD-like"/>
    <property type="match status" value="1"/>
</dbReference>
<dbReference type="InterPro" id="IPR007295">
    <property type="entry name" value="DUF402"/>
</dbReference>
<dbReference type="RefSeq" id="WP_075050357.1">
    <property type="nucleotide sequence ID" value="NZ_CP006867.1"/>
</dbReference>
<dbReference type="PATRIC" id="fig|940295.4.peg.1366"/>
<dbReference type="InterPro" id="IPR050212">
    <property type="entry name" value="Ntdp-like"/>
</dbReference>
<dbReference type="GeneID" id="30680779"/>
<dbReference type="Proteomes" id="UP000060778">
    <property type="component" value="Chromosome"/>
</dbReference>
<evidence type="ECO:0000256" key="1">
    <source>
        <dbReference type="ARBA" id="ARBA00022801"/>
    </source>
</evidence>
<dbReference type="STRING" id="940295.EYM_07035"/>
<sequence length="468" mass="53672">MSIRVRVRGIYATSIAKILLDKGFELSDVSDKLKERLGGYEGSPEPPHVTVKTSDASPHHLIVNGFYEESKDVFEALEEIITTSPRYIARPNLHAAYKVAVDENCLTEVEGINARVRTENCYSGRVLLAEVVKSKVLPKDEVLMEEGVRVQGFYSELMWGKRPGVSFSKHIPDSLKPDLMMVARDLVQLGFRVHWRSSARKASLTDLRLELEELRSKLEEVLERAKDAKVGELIYKGEFLGLYNLILEDKFKLDEIRRKVLPTMPFHHSLKAEKSLTTAVDLGDKLSRDWNEDTVKVKEFVLEKAAECRSFVIEHEKLNGDVIRLGPFKIMMIDNDKLVLYREIRTEGKYDGLNVRKEKGDRVITILEPGSNYVIHAYFSPNWELKGMYLNLNSGVEVLGCKARYVDLEVDLVRDFLVRIVDEKELEKYSEHLPLNLKELVERLKDELVKVLSSDELERKLKGYAFSQ</sequence>
<gene>
    <name evidence="4" type="ORF">EYM_07035</name>
</gene>
<keyword evidence="5" id="KW-1185">Reference proteome</keyword>
<feature type="domain" description="DUF402" evidence="3">
    <location>
        <begin position="320"/>
        <end position="451"/>
    </location>
</feature>
<protein>
    <submittedName>
        <fullName evidence="4">RNA-binding protein</fullName>
    </submittedName>
</protein>